<keyword evidence="2" id="KW-1185">Reference proteome</keyword>
<dbReference type="AlphaFoldDB" id="F9CW10"/>
<sequence>MSSVHHCSCTSNSVCLFHYSQIHPTSVRTHEVFNIKRSK</sequence>
<dbReference type="EMBL" id="AFPU01000001">
    <property type="protein sequence ID" value="EGP93462.1"/>
    <property type="molecule type" value="Genomic_DNA"/>
</dbReference>
<evidence type="ECO:0000313" key="2">
    <source>
        <dbReference type="Proteomes" id="UP000004440"/>
    </source>
</evidence>
<gene>
    <name evidence="1" type="ORF">MY1_0699</name>
</gene>
<name>F9CW10_9ARCH</name>
<evidence type="ECO:0000313" key="1">
    <source>
        <dbReference type="EMBL" id="EGP93462.1"/>
    </source>
</evidence>
<dbReference type="Proteomes" id="UP000004440">
    <property type="component" value="Unassembled WGS sequence"/>
</dbReference>
<organism evidence="1 2">
    <name type="scientific">Nitrosarchaeum koreense MY1</name>
    <dbReference type="NCBI Taxonomy" id="1001994"/>
    <lineage>
        <taxon>Archaea</taxon>
        <taxon>Nitrososphaerota</taxon>
        <taxon>Nitrososphaeria</taxon>
        <taxon>Nitrosopumilales</taxon>
        <taxon>Nitrosopumilaceae</taxon>
        <taxon>Nitrosarchaeum</taxon>
    </lineage>
</organism>
<comment type="caution">
    <text evidence="1">The sequence shown here is derived from an EMBL/GenBank/DDBJ whole genome shotgun (WGS) entry which is preliminary data.</text>
</comment>
<protein>
    <submittedName>
        <fullName evidence="1">Uncharacterized protein</fullName>
    </submittedName>
</protein>
<reference evidence="1 2" key="1">
    <citation type="journal article" date="2011" name="J. Bacteriol.">
        <title>Genome Sequence of an Ammonia-Oxidizing Soil Archaeon, "Candidatus Nitrosoarchaeum koreensis" MY1.</title>
        <authorList>
            <person name="Kim B.K."/>
            <person name="Jung M.Y."/>
            <person name="Yu D.S."/>
            <person name="Park S.J."/>
            <person name="Oh T.K."/>
            <person name="Rhee S.K."/>
            <person name="Kim J.F."/>
        </authorList>
    </citation>
    <scope>NUCLEOTIDE SEQUENCE [LARGE SCALE GENOMIC DNA]</scope>
    <source>
        <strain evidence="1 2">MY1</strain>
    </source>
</reference>
<accession>F9CW10</accession>
<proteinExistence type="predicted"/>